<evidence type="ECO:0000256" key="3">
    <source>
        <dbReference type="ARBA" id="ARBA00022741"/>
    </source>
</evidence>
<keyword evidence="2" id="KW-0813">Transport</keyword>
<dbReference type="InterPro" id="IPR003439">
    <property type="entry name" value="ABC_transporter-like_ATP-bd"/>
</dbReference>
<dbReference type="InterPro" id="IPR027417">
    <property type="entry name" value="P-loop_NTPase"/>
</dbReference>
<dbReference type="Gene3D" id="3.40.50.300">
    <property type="entry name" value="P-loop containing nucleotide triphosphate hydrolases"/>
    <property type="match status" value="1"/>
</dbReference>
<dbReference type="PROSITE" id="PS50893">
    <property type="entry name" value="ABC_TRANSPORTER_2"/>
    <property type="match status" value="1"/>
</dbReference>
<reference evidence="6 7" key="1">
    <citation type="submission" date="2020-03" db="EMBL/GenBank/DDBJ databases">
        <title>Leucobacter sp. nov., isolated from beetles.</title>
        <authorList>
            <person name="Hyun D.-W."/>
            <person name="Bae J.-W."/>
        </authorList>
    </citation>
    <scope>NUCLEOTIDE SEQUENCE [LARGE SCALE GENOMIC DNA]</scope>
    <source>
        <strain evidence="6 7">HDW9A</strain>
    </source>
</reference>
<keyword evidence="3" id="KW-0547">Nucleotide-binding</keyword>
<accession>A0ABX6K1H8</accession>
<dbReference type="GO" id="GO:0005524">
    <property type="term" value="F:ATP binding"/>
    <property type="evidence" value="ECO:0007669"/>
    <property type="project" value="UniProtKB-KW"/>
</dbReference>
<protein>
    <submittedName>
        <fullName evidence="6">ABC transporter ATP-binding protein</fullName>
    </submittedName>
</protein>
<sequence length="313" mass="33255">MSTGASSPSILVSGVSRSFGSTTVVHEANLSVHPGQITALVGPNGSGKTTLMLMLATLLKPDSGEIRIGGHDAVQNPRAARATLGWMPDALGVWDSLTVRETLIAVCAMYGISGLAAGERVEALLTETALTALAGQRSHTLSRGQKQRLSLARALVHKPSVLLLDEPASGLDPEARLAQRQALEKLSNEGTAILITSHVLDELEQLANDVVFLREGHTSTDETVADAMRHNTRWRIRAIDITTLDEALAALHTPVTPQALLSGESRVVELTNNAEAAELLRSLVTAGVQIIEFSPATGSLEQAFLRFNQEATQ</sequence>
<evidence type="ECO:0000256" key="1">
    <source>
        <dbReference type="ARBA" id="ARBA00005417"/>
    </source>
</evidence>
<name>A0ABX6K1H8_9MICO</name>
<dbReference type="PANTHER" id="PTHR43335">
    <property type="entry name" value="ABC TRANSPORTER, ATP-BINDING PROTEIN"/>
    <property type="match status" value="1"/>
</dbReference>
<feature type="domain" description="ABC transporter" evidence="5">
    <location>
        <begin position="10"/>
        <end position="240"/>
    </location>
</feature>
<proteinExistence type="inferred from homology"/>
<organism evidence="6 7">
    <name type="scientific">Leucobacter coleopterorum</name>
    <dbReference type="NCBI Taxonomy" id="2714933"/>
    <lineage>
        <taxon>Bacteria</taxon>
        <taxon>Bacillati</taxon>
        <taxon>Actinomycetota</taxon>
        <taxon>Actinomycetes</taxon>
        <taxon>Micrococcales</taxon>
        <taxon>Microbacteriaceae</taxon>
        <taxon>Leucobacter</taxon>
    </lineage>
</organism>
<dbReference type="CDD" id="cd03230">
    <property type="entry name" value="ABC_DR_subfamily_A"/>
    <property type="match status" value="1"/>
</dbReference>
<comment type="similarity">
    <text evidence="1">Belongs to the ABC transporter superfamily.</text>
</comment>
<dbReference type="RefSeq" id="WP_166331058.1">
    <property type="nucleotide sequence ID" value="NZ_CP049933.1"/>
</dbReference>
<dbReference type="InterPro" id="IPR003593">
    <property type="entry name" value="AAA+_ATPase"/>
</dbReference>
<evidence type="ECO:0000256" key="2">
    <source>
        <dbReference type="ARBA" id="ARBA00022448"/>
    </source>
</evidence>
<dbReference type="Proteomes" id="UP000503441">
    <property type="component" value="Chromosome"/>
</dbReference>
<dbReference type="Pfam" id="PF00005">
    <property type="entry name" value="ABC_tran"/>
    <property type="match status" value="1"/>
</dbReference>
<evidence type="ECO:0000313" key="7">
    <source>
        <dbReference type="Proteomes" id="UP000503441"/>
    </source>
</evidence>
<gene>
    <name evidence="6" type="ORF">G7066_10885</name>
</gene>
<keyword evidence="4 6" id="KW-0067">ATP-binding</keyword>
<evidence type="ECO:0000256" key="4">
    <source>
        <dbReference type="ARBA" id="ARBA00022840"/>
    </source>
</evidence>
<dbReference type="SMART" id="SM00382">
    <property type="entry name" value="AAA"/>
    <property type="match status" value="1"/>
</dbReference>
<evidence type="ECO:0000259" key="5">
    <source>
        <dbReference type="PROSITE" id="PS50893"/>
    </source>
</evidence>
<keyword evidence="7" id="KW-1185">Reference proteome</keyword>
<evidence type="ECO:0000313" key="6">
    <source>
        <dbReference type="EMBL" id="QIM18960.1"/>
    </source>
</evidence>
<dbReference type="SUPFAM" id="SSF52540">
    <property type="entry name" value="P-loop containing nucleoside triphosphate hydrolases"/>
    <property type="match status" value="1"/>
</dbReference>
<dbReference type="EMBL" id="CP049933">
    <property type="protein sequence ID" value="QIM18960.1"/>
    <property type="molecule type" value="Genomic_DNA"/>
</dbReference>
<dbReference type="PANTHER" id="PTHR43335:SF3">
    <property type="entry name" value="ABC TRANSPORTER"/>
    <property type="match status" value="1"/>
</dbReference>